<dbReference type="GO" id="GO:0000127">
    <property type="term" value="C:transcription factor TFIIIC complex"/>
    <property type="evidence" value="ECO:0007669"/>
    <property type="project" value="InterPro"/>
</dbReference>
<evidence type="ECO:0000256" key="1">
    <source>
        <dbReference type="PROSITE-ProRule" id="PRU00221"/>
    </source>
</evidence>
<protein>
    <recommendedName>
        <fullName evidence="2">Transcription factor IIIC 90kDa subunit N-terminal domain-containing protein</fullName>
    </recommendedName>
</protein>
<dbReference type="InterPro" id="IPR015943">
    <property type="entry name" value="WD40/YVTN_repeat-like_dom_sf"/>
</dbReference>
<dbReference type="PROSITE" id="PS50082">
    <property type="entry name" value="WD_REPEATS_2"/>
    <property type="match status" value="2"/>
</dbReference>
<feature type="repeat" description="WD" evidence="1">
    <location>
        <begin position="364"/>
        <end position="395"/>
    </location>
</feature>
<dbReference type="InterPro" id="IPR024761">
    <property type="entry name" value="TFIIIC_delta_N"/>
</dbReference>
<dbReference type="GO" id="GO:0006384">
    <property type="term" value="P:transcription initiation at RNA polymerase III promoter"/>
    <property type="evidence" value="ECO:0007669"/>
    <property type="project" value="InterPro"/>
</dbReference>
<accession>A0AA88S4I2</accession>
<dbReference type="Proteomes" id="UP001187471">
    <property type="component" value="Unassembled WGS sequence"/>
</dbReference>
<dbReference type="Pfam" id="PF12657">
    <property type="entry name" value="TFIIIC_delta"/>
    <property type="match status" value="1"/>
</dbReference>
<evidence type="ECO:0000259" key="2">
    <source>
        <dbReference type="Pfam" id="PF12657"/>
    </source>
</evidence>
<keyword evidence="1" id="KW-0853">WD repeat</keyword>
<dbReference type="SMART" id="SM00320">
    <property type="entry name" value="WD40"/>
    <property type="match status" value="3"/>
</dbReference>
<dbReference type="SUPFAM" id="SSF50978">
    <property type="entry name" value="WD40 repeat-like"/>
    <property type="match status" value="1"/>
</dbReference>
<keyword evidence="4" id="KW-1185">Reference proteome</keyword>
<gene>
    <name evidence="3" type="ORF">RJ640_028309</name>
</gene>
<sequence length="809" mass="88675">MASRFQAASLVASPAYPNAVAWSDENLVAVASGHLVTILNPATPFGPRGLITIPPSKPFPIGVGQEVQLGRESACYEDLPVSVLRKEPKRRRNALAIINVDSEKSTEQSLCSGNSEDTSPSSSLHTEKLVSASTVLTHAIDNQLQIVPVSNSKAKASRKVSGKCSSPVITADEYASRSAMLSSTVVAWSPILEVTSASEPLPSNNSMNCSSILAVGGKTGKISFWRINGPKCYSIMHSGEPCAGLLLGFLQAHNSWITAISWTLLVSDPSNPQFLLATGSSDGSVKIWQDYSLELLNSSEVSHASFYILKEVSTVDSVPVSVISLVVPKHSPHQVLLAVGKGSGSLEVLLCDISTRELDKAGSYDAHDHIVTGLAWAFDGSCLYSCSQDNTLHSWIVRGNSLCKVPTPSNTPGVKNSTDVPYAFDSCFGLAVSPGNMVVAVARSFDADLLNPMYQARAQKAAVEFFWIGGQALDNFSNRSPDFDVEAFPDEELVYWDYNILWSLNFYEHLDRPVVMWDIVAALLAFKQSAPEYVEHILVRWVRSFVGSELGLSPAKILPNASRFISNLSSRQLHLLNIVSRCVVLGQVKAERLDCKNQSLERLWDFEEELTLWVELLDRSEKELQQRVVGFSFSAGINLVSHSSSFVCKPRHWQPVGLAQMEQWVAVNHDQVKDDLKLLGAELRKLNKRIHTISAYIVEEQCTYCSASVPFESAEAAVCQGVECDGVVQNHKLTRCAVCPTVPSWYCVCCNRWASKLAPHTLFSMARYPADFNLYFKTSTVEIFSKPLCPFCGVLLQRLQPEFLLSASP</sequence>
<feature type="domain" description="Transcription factor IIIC 90kDa subunit N-terminal" evidence="2">
    <location>
        <begin position="173"/>
        <end position="443"/>
    </location>
</feature>
<dbReference type="GO" id="GO:0004402">
    <property type="term" value="F:histone acetyltransferase activity"/>
    <property type="evidence" value="ECO:0007669"/>
    <property type="project" value="InterPro"/>
</dbReference>
<evidence type="ECO:0000313" key="4">
    <source>
        <dbReference type="Proteomes" id="UP001187471"/>
    </source>
</evidence>
<dbReference type="InterPro" id="IPR001680">
    <property type="entry name" value="WD40_rpt"/>
</dbReference>
<feature type="non-terminal residue" evidence="3">
    <location>
        <position position="1"/>
    </location>
</feature>
<dbReference type="EMBL" id="JAVXUO010000045">
    <property type="protein sequence ID" value="KAK2995901.1"/>
    <property type="molecule type" value="Genomic_DNA"/>
</dbReference>
<name>A0AA88S4I2_9ASTE</name>
<dbReference type="InterPro" id="IPR044230">
    <property type="entry name" value="GTF3C4"/>
</dbReference>
<evidence type="ECO:0000313" key="3">
    <source>
        <dbReference type="EMBL" id="KAK2995901.1"/>
    </source>
</evidence>
<dbReference type="PANTHER" id="PTHR15496">
    <property type="entry name" value="GENERAL TRANSCRIPTION FACTOR 3C POLYPEPTIDE 4 FAMILY"/>
    <property type="match status" value="1"/>
</dbReference>
<dbReference type="Gene3D" id="2.130.10.10">
    <property type="entry name" value="YVTN repeat-like/Quinoprotein amine dehydrogenase"/>
    <property type="match status" value="2"/>
</dbReference>
<proteinExistence type="predicted"/>
<comment type="caution">
    <text evidence="3">The sequence shown here is derived from an EMBL/GenBank/DDBJ whole genome shotgun (WGS) entry which is preliminary data.</text>
</comment>
<reference evidence="3" key="1">
    <citation type="submission" date="2022-12" db="EMBL/GenBank/DDBJ databases">
        <title>Draft genome assemblies for two species of Escallonia (Escalloniales).</title>
        <authorList>
            <person name="Chanderbali A."/>
            <person name="Dervinis C."/>
            <person name="Anghel I."/>
            <person name="Soltis D."/>
            <person name="Soltis P."/>
            <person name="Zapata F."/>
        </authorList>
    </citation>
    <scope>NUCLEOTIDE SEQUENCE</scope>
    <source>
        <strain evidence="3">UCBG92.1500</strain>
        <tissue evidence="3">Leaf</tissue>
    </source>
</reference>
<dbReference type="InterPro" id="IPR036322">
    <property type="entry name" value="WD40_repeat_dom_sf"/>
</dbReference>
<dbReference type="AlphaFoldDB" id="A0AA88S4I2"/>
<feature type="repeat" description="WD" evidence="1">
    <location>
        <begin position="250"/>
        <end position="289"/>
    </location>
</feature>
<dbReference type="PANTHER" id="PTHR15496:SF2">
    <property type="entry name" value="GENERAL TRANSCRIPTION FACTOR 3C POLYPEPTIDE 4"/>
    <property type="match status" value="1"/>
</dbReference>
<organism evidence="3 4">
    <name type="scientific">Escallonia rubra</name>
    <dbReference type="NCBI Taxonomy" id="112253"/>
    <lineage>
        <taxon>Eukaryota</taxon>
        <taxon>Viridiplantae</taxon>
        <taxon>Streptophyta</taxon>
        <taxon>Embryophyta</taxon>
        <taxon>Tracheophyta</taxon>
        <taxon>Spermatophyta</taxon>
        <taxon>Magnoliopsida</taxon>
        <taxon>eudicotyledons</taxon>
        <taxon>Gunneridae</taxon>
        <taxon>Pentapetalae</taxon>
        <taxon>asterids</taxon>
        <taxon>campanulids</taxon>
        <taxon>Escalloniales</taxon>
        <taxon>Escalloniaceae</taxon>
        <taxon>Escallonia</taxon>
    </lineage>
</organism>